<dbReference type="NCBIfam" id="TIGR04089">
    <property type="entry name" value="exp_by_SipW_III"/>
    <property type="match status" value="1"/>
</dbReference>
<protein>
    <recommendedName>
        <fullName evidence="5">Alternate-type signal peptide domain-containing protein</fullName>
    </recommendedName>
</protein>
<keyword evidence="2" id="KW-0812">Transmembrane</keyword>
<comment type="caution">
    <text evidence="3">The sequence shown here is derived from an EMBL/GenBank/DDBJ whole genome shotgun (WGS) entry which is preliminary data.</text>
</comment>
<keyword evidence="2" id="KW-0472">Membrane</keyword>
<accession>A0A8J2TXT8</accession>
<organism evidence="3 4">
    <name type="scientific">Sediminivirga luteola</name>
    <dbReference type="NCBI Taxonomy" id="1774748"/>
    <lineage>
        <taxon>Bacteria</taxon>
        <taxon>Bacillati</taxon>
        <taxon>Actinomycetota</taxon>
        <taxon>Actinomycetes</taxon>
        <taxon>Micrococcales</taxon>
        <taxon>Brevibacteriaceae</taxon>
        <taxon>Sediminivirga</taxon>
    </lineage>
</organism>
<sequence>MHHPAPTGRLPKAAGEPQKETHMRKSTAGIIAGAGLLALALTGGTFALWSDDAEADGGIITAGNLQVTTGQPQWYDISAGTDKTIDLNSFRAVPGDTLRLDQDVDVVLVGDNLKAQAAVELPDAGGALAQHLDVTYEFLDAQGRSLGSAEAGQAIETEITPADAGTYTVEVTFQFDENTPDRVATEASAAIAGTTITLTQVR</sequence>
<dbReference type="EMBL" id="BMFY01000005">
    <property type="protein sequence ID" value="GGA12995.1"/>
    <property type="molecule type" value="Genomic_DNA"/>
</dbReference>
<reference evidence="3" key="2">
    <citation type="submission" date="2020-09" db="EMBL/GenBank/DDBJ databases">
        <authorList>
            <person name="Sun Q."/>
            <person name="Zhou Y."/>
        </authorList>
    </citation>
    <scope>NUCLEOTIDE SEQUENCE</scope>
    <source>
        <strain evidence="3">CGMCC 1.12785</strain>
    </source>
</reference>
<evidence type="ECO:0000256" key="2">
    <source>
        <dbReference type="SAM" id="Phobius"/>
    </source>
</evidence>
<name>A0A8J2TXT8_9MICO</name>
<dbReference type="InterPro" id="IPR023833">
    <property type="entry name" value="Signal_pept_SipW-depend-type"/>
</dbReference>
<gene>
    <name evidence="3" type="ORF">GCM10011333_14880</name>
</gene>
<evidence type="ECO:0008006" key="5">
    <source>
        <dbReference type="Google" id="ProtNLM"/>
    </source>
</evidence>
<dbReference type="Proteomes" id="UP000616114">
    <property type="component" value="Unassembled WGS sequence"/>
</dbReference>
<proteinExistence type="predicted"/>
<dbReference type="NCBIfam" id="TIGR04088">
    <property type="entry name" value="cognate_SipW"/>
    <property type="match status" value="1"/>
</dbReference>
<evidence type="ECO:0000313" key="4">
    <source>
        <dbReference type="Proteomes" id="UP000616114"/>
    </source>
</evidence>
<evidence type="ECO:0000256" key="1">
    <source>
        <dbReference type="SAM" id="MobiDB-lite"/>
    </source>
</evidence>
<dbReference type="AlphaFoldDB" id="A0A8J2TXT8"/>
<dbReference type="InterPro" id="IPR024006">
    <property type="entry name" value="Alt_signal_exp_actinobact"/>
</dbReference>
<reference evidence="3" key="1">
    <citation type="journal article" date="2014" name="Int. J. Syst. Evol. Microbiol.">
        <title>Complete genome sequence of Corynebacterium casei LMG S-19264T (=DSM 44701T), isolated from a smear-ripened cheese.</title>
        <authorList>
            <consortium name="US DOE Joint Genome Institute (JGI-PGF)"/>
            <person name="Walter F."/>
            <person name="Albersmeier A."/>
            <person name="Kalinowski J."/>
            <person name="Ruckert C."/>
        </authorList>
    </citation>
    <scope>NUCLEOTIDE SEQUENCE</scope>
    <source>
        <strain evidence="3">CGMCC 1.12785</strain>
    </source>
</reference>
<keyword evidence="4" id="KW-1185">Reference proteome</keyword>
<feature type="region of interest" description="Disordered" evidence="1">
    <location>
        <begin position="1"/>
        <end position="25"/>
    </location>
</feature>
<keyword evidence="2" id="KW-1133">Transmembrane helix</keyword>
<evidence type="ECO:0000313" key="3">
    <source>
        <dbReference type="EMBL" id="GGA12995.1"/>
    </source>
</evidence>
<feature type="transmembrane region" description="Helical" evidence="2">
    <location>
        <begin position="28"/>
        <end position="49"/>
    </location>
</feature>